<dbReference type="RefSeq" id="WP_221421798.1">
    <property type="nucleotide sequence ID" value="NZ_CP081297.1"/>
</dbReference>
<accession>A0ABX8ZG51</accession>
<dbReference type="Proteomes" id="UP000824280">
    <property type="component" value="Chromosome"/>
</dbReference>
<reference evidence="2 3" key="1">
    <citation type="submission" date="2021-08" db="EMBL/GenBank/DDBJ databases">
        <title>Comparative Genomics Analysis of the Genus Qipengyuania Reveals Extensive Genetic Diversity and Metabolic Versatility, Including the Description of Fifteen Novel Species.</title>
        <authorList>
            <person name="Liu Y."/>
        </authorList>
    </citation>
    <scope>NUCLEOTIDE SEQUENCE [LARGE SCALE GENOMIC DNA]</scope>
    <source>
        <strain evidence="2 3">1XM2-8</strain>
    </source>
</reference>
<evidence type="ECO:0008006" key="4">
    <source>
        <dbReference type="Google" id="ProtNLM"/>
    </source>
</evidence>
<evidence type="ECO:0000313" key="3">
    <source>
        <dbReference type="Proteomes" id="UP000824280"/>
    </source>
</evidence>
<proteinExistence type="predicted"/>
<sequence length="133" mass="14157">MKRAIPNIVVAAAALGLVGGSAVAQQADPVPSNAAGALEAPENWDCDRIRPEYSEYLEEGNAPQDWRYVGQNYRDVSNDRIYTWQDWLDWADDAGCGAGYVEPQPNVAIGLLMGFFGAGLIAASGGERAISPG</sequence>
<keyword evidence="1" id="KW-0732">Signal</keyword>
<evidence type="ECO:0000313" key="2">
    <source>
        <dbReference type="EMBL" id="QZD86253.1"/>
    </source>
</evidence>
<gene>
    <name evidence="2" type="ORF">K3166_08235</name>
</gene>
<feature type="signal peptide" evidence="1">
    <location>
        <begin position="1"/>
        <end position="24"/>
    </location>
</feature>
<name>A0ABX8ZG51_9SPHN</name>
<feature type="chain" id="PRO_5047388677" description="Secreted protein" evidence="1">
    <location>
        <begin position="25"/>
        <end position="133"/>
    </location>
</feature>
<organism evidence="2 3">
    <name type="scientific">Qipengyuania psychrotolerans</name>
    <dbReference type="NCBI Taxonomy" id="2867238"/>
    <lineage>
        <taxon>Bacteria</taxon>
        <taxon>Pseudomonadati</taxon>
        <taxon>Pseudomonadota</taxon>
        <taxon>Alphaproteobacteria</taxon>
        <taxon>Sphingomonadales</taxon>
        <taxon>Erythrobacteraceae</taxon>
        <taxon>Qipengyuania</taxon>
    </lineage>
</organism>
<protein>
    <recommendedName>
        <fullName evidence="4">Secreted protein</fullName>
    </recommendedName>
</protein>
<keyword evidence="3" id="KW-1185">Reference proteome</keyword>
<evidence type="ECO:0000256" key="1">
    <source>
        <dbReference type="SAM" id="SignalP"/>
    </source>
</evidence>
<dbReference type="EMBL" id="CP081297">
    <property type="protein sequence ID" value="QZD86253.1"/>
    <property type="molecule type" value="Genomic_DNA"/>
</dbReference>